<dbReference type="AlphaFoldDB" id="A0A1F7SEI2"/>
<keyword evidence="1" id="KW-0812">Transmembrane</keyword>
<feature type="transmembrane region" description="Helical" evidence="1">
    <location>
        <begin position="328"/>
        <end position="345"/>
    </location>
</feature>
<organism evidence="2 3">
    <name type="scientific">Candidatus Schekmanbacteria bacterium RIFCSPLOWO2_12_FULL_38_15</name>
    <dbReference type="NCBI Taxonomy" id="1817883"/>
    <lineage>
        <taxon>Bacteria</taxon>
        <taxon>Candidatus Schekmaniibacteriota</taxon>
    </lineage>
</organism>
<dbReference type="STRING" id="1817883.A3G31_07115"/>
<feature type="transmembrane region" description="Helical" evidence="1">
    <location>
        <begin position="101"/>
        <end position="121"/>
    </location>
</feature>
<evidence type="ECO:0000313" key="2">
    <source>
        <dbReference type="EMBL" id="OGL52180.1"/>
    </source>
</evidence>
<evidence type="ECO:0000313" key="3">
    <source>
        <dbReference type="Proteomes" id="UP000178082"/>
    </source>
</evidence>
<sequence length="541" mass="63378">MQIENSFTKMIKCLICLGILFFIGIICASIINNLDLLANGNIDPKIYFEDDSFYYFKVAQNIANTGNCSIDTLNKTNGFHPLWLLMLIPIFKFSLYNLMSYLKIIVVIQSIIYLFCLFLIYRIISNWLEWRAGLFAIIIFIYPLYSRLMLNGLESGIQIFFTTLTIYLILTFRLFEEGREKSLFLGMLFGILMLARLDAIFLIISFCFLMILKLFISDNSLSNSKLFFYQVAYTNIVAILITLPYFTWNYLSFGHLMPISGYVTTDISFKSIINLPDAIINFTKMIDKFIPITTSLILSLFYIFLYIYMKENVRLSNKFTKYFRFIEVMVWLGTGAISHIVYTLLFDKTKGYWHFSIHFIVILFGLPFLFNLFITYNEKNRILRGISFVILIFMVLFVVNKNLKFKQGWKFGANSYKAAIWARDNMEKNAIFGMRDSGIFSFFSQRRVVNLDGVINNYEYQEYLSSGKFSEYVTKNNISYIVSCYFEKKEPIKEYELTGKLKFSAGHRIFGENSGFIYLVKEKEVYRSYVNDVPLIIFSMH</sequence>
<dbReference type="EMBL" id="MGDI01000033">
    <property type="protein sequence ID" value="OGL52180.1"/>
    <property type="molecule type" value="Genomic_DNA"/>
</dbReference>
<evidence type="ECO:0008006" key="4">
    <source>
        <dbReference type="Google" id="ProtNLM"/>
    </source>
</evidence>
<comment type="caution">
    <text evidence="2">The sequence shown here is derived from an EMBL/GenBank/DDBJ whole genome shotgun (WGS) entry which is preliminary data.</text>
</comment>
<protein>
    <recommendedName>
        <fullName evidence="4">Glycosyltransferase RgtA/B/C/D-like domain-containing protein</fullName>
    </recommendedName>
</protein>
<name>A0A1F7SEI2_9BACT</name>
<proteinExistence type="predicted"/>
<evidence type="ECO:0000256" key="1">
    <source>
        <dbReference type="SAM" id="Phobius"/>
    </source>
</evidence>
<keyword evidence="1" id="KW-0472">Membrane</keyword>
<feature type="transmembrane region" description="Helical" evidence="1">
    <location>
        <begin position="12"/>
        <end position="31"/>
    </location>
</feature>
<feature type="transmembrane region" description="Helical" evidence="1">
    <location>
        <begin position="227"/>
        <end position="248"/>
    </location>
</feature>
<keyword evidence="1" id="KW-1133">Transmembrane helix</keyword>
<gene>
    <name evidence="2" type="ORF">A3G31_07115</name>
</gene>
<reference evidence="2 3" key="1">
    <citation type="journal article" date="2016" name="Nat. Commun.">
        <title>Thousands of microbial genomes shed light on interconnected biogeochemical processes in an aquifer system.</title>
        <authorList>
            <person name="Anantharaman K."/>
            <person name="Brown C.T."/>
            <person name="Hug L.A."/>
            <person name="Sharon I."/>
            <person name="Castelle C.J."/>
            <person name="Probst A.J."/>
            <person name="Thomas B.C."/>
            <person name="Singh A."/>
            <person name="Wilkins M.J."/>
            <person name="Karaoz U."/>
            <person name="Brodie E.L."/>
            <person name="Williams K.H."/>
            <person name="Hubbard S.S."/>
            <person name="Banfield J.F."/>
        </authorList>
    </citation>
    <scope>NUCLEOTIDE SEQUENCE [LARGE SCALE GENOMIC DNA]</scope>
</reference>
<feature type="transmembrane region" description="Helical" evidence="1">
    <location>
        <begin position="128"/>
        <end position="145"/>
    </location>
</feature>
<dbReference type="Proteomes" id="UP000178082">
    <property type="component" value="Unassembled WGS sequence"/>
</dbReference>
<feature type="transmembrane region" description="Helical" evidence="1">
    <location>
        <begin position="187"/>
        <end position="215"/>
    </location>
</feature>
<accession>A0A1F7SEI2</accession>
<feature type="transmembrane region" description="Helical" evidence="1">
    <location>
        <begin position="157"/>
        <end position="175"/>
    </location>
</feature>
<feature type="transmembrane region" description="Helical" evidence="1">
    <location>
        <begin position="382"/>
        <end position="400"/>
    </location>
</feature>
<feature type="transmembrane region" description="Helical" evidence="1">
    <location>
        <begin position="289"/>
        <end position="308"/>
    </location>
</feature>
<feature type="transmembrane region" description="Helical" evidence="1">
    <location>
        <begin position="357"/>
        <end position="376"/>
    </location>
</feature>